<dbReference type="InterPro" id="IPR052266">
    <property type="entry name" value="Miro-EF-hand_domain"/>
</dbReference>
<dbReference type="SUPFAM" id="SSF52540">
    <property type="entry name" value="P-loop containing nucleoside triphosphate hydrolases"/>
    <property type="match status" value="2"/>
</dbReference>
<dbReference type="PANTHER" id="PTHR46819">
    <property type="entry name" value="EF-HAND CALCIUM-BINDING DOMAIN-CONTAINING PROTEIN 7"/>
    <property type="match status" value="1"/>
</dbReference>
<dbReference type="InterPro" id="IPR002048">
    <property type="entry name" value="EF_hand_dom"/>
</dbReference>
<dbReference type="InterPro" id="IPR011992">
    <property type="entry name" value="EF-hand-dom_pair"/>
</dbReference>
<dbReference type="Pfam" id="PF08356">
    <property type="entry name" value="EF_assoc_2"/>
    <property type="match status" value="1"/>
</dbReference>
<keyword evidence="9" id="KW-0106">Calcium</keyword>
<dbReference type="CDD" id="cd01893">
    <property type="entry name" value="Miro1"/>
    <property type="match status" value="1"/>
</dbReference>
<keyword evidence="19" id="KW-1185">Reference proteome</keyword>
<evidence type="ECO:0000256" key="10">
    <source>
        <dbReference type="ARBA" id="ARBA00022989"/>
    </source>
</evidence>
<keyword evidence="8" id="KW-0378">Hydrolase</keyword>
<dbReference type="Proteomes" id="UP000824890">
    <property type="component" value="Unassembled WGS sequence"/>
</dbReference>
<dbReference type="PRINTS" id="PR00449">
    <property type="entry name" value="RASTRNSFRMNG"/>
</dbReference>
<gene>
    <name evidence="18" type="ORF">HID58_049497</name>
</gene>
<dbReference type="SUPFAM" id="SSF47473">
    <property type="entry name" value="EF-hand"/>
    <property type="match status" value="1"/>
</dbReference>
<proteinExistence type="inferred from homology"/>
<evidence type="ECO:0000256" key="11">
    <source>
        <dbReference type="ARBA" id="ARBA00023128"/>
    </source>
</evidence>
<evidence type="ECO:0000256" key="5">
    <source>
        <dbReference type="ARBA" id="ARBA00022737"/>
    </source>
</evidence>
<dbReference type="Pfam" id="PF00071">
    <property type="entry name" value="Ras"/>
    <property type="match status" value="2"/>
</dbReference>
<dbReference type="Gene3D" id="3.40.50.300">
    <property type="entry name" value="P-loop containing nucleotide triphosphate hydrolases"/>
    <property type="match status" value="2"/>
</dbReference>
<evidence type="ECO:0000259" key="16">
    <source>
        <dbReference type="PROSITE" id="PS50222"/>
    </source>
</evidence>
<accession>A0ABQ8B552</accession>
<feature type="domain" description="Miro" evidence="17">
    <location>
        <begin position="357"/>
        <end position="524"/>
    </location>
</feature>
<reference evidence="18 19" key="1">
    <citation type="submission" date="2021-05" db="EMBL/GenBank/DDBJ databases">
        <title>Genome Assembly of Synthetic Allotetraploid Brassica napus Reveals Homoeologous Exchanges between Subgenomes.</title>
        <authorList>
            <person name="Davis J.T."/>
        </authorList>
    </citation>
    <scope>NUCLEOTIDE SEQUENCE [LARGE SCALE GENOMIC DNA]</scope>
    <source>
        <strain evidence="19">cv. Da-Ae</strain>
        <tissue evidence="18">Seedling</tissue>
    </source>
</reference>
<dbReference type="InterPro" id="IPR027417">
    <property type="entry name" value="P-loop_NTPase"/>
</dbReference>
<evidence type="ECO:0000256" key="7">
    <source>
        <dbReference type="ARBA" id="ARBA00022787"/>
    </source>
</evidence>
<keyword evidence="13 15" id="KW-0472">Membrane</keyword>
<dbReference type="PANTHER" id="PTHR46819:SF1">
    <property type="entry name" value="EF-HAND CALCIUM-BINDING DOMAIN-CONTAINING PROTEIN 7"/>
    <property type="match status" value="1"/>
</dbReference>
<dbReference type="InterPro" id="IPR013566">
    <property type="entry name" value="EF_hand_assoc_1"/>
</dbReference>
<keyword evidence="12" id="KW-0342">GTP-binding</keyword>
<dbReference type="InterPro" id="IPR020860">
    <property type="entry name" value="MIRO_dom"/>
</dbReference>
<feature type="region of interest" description="Disordered" evidence="14">
    <location>
        <begin position="205"/>
        <end position="249"/>
    </location>
</feature>
<dbReference type="PROSITE" id="PS00018">
    <property type="entry name" value="EF_HAND_1"/>
    <property type="match status" value="1"/>
</dbReference>
<evidence type="ECO:0000256" key="6">
    <source>
        <dbReference type="ARBA" id="ARBA00022741"/>
    </source>
</evidence>
<evidence type="ECO:0000256" key="1">
    <source>
        <dbReference type="ARBA" id="ARBA00004200"/>
    </source>
</evidence>
<dbReference type="EMBL" id="JAGKQM010000012">
    <property type="protein sequence ID" value="KAH0899929.1"/>
    <property type="molecule type" value="Genomic_DNA"/>
</dbReference>
<protein>
    <recommendedName>
        <fullName evidence="20">Mitochondrial Rho GTPase</fullName>
    </recommendedName>
</protein>
<keyword evidence="11" id="KW-0496">Mitochondrion</keyword>
<dbReference type="PROSITE" id="PS50222">
    <property type="entry name" value="EF_HAND_2"/>
    <property type="match status" value="1"/>
</dbReference>
<keyword evidence="6" id="KW-0547">Nucleotide-binding</keyword>
<dbReference type="InterPro" id="IPR001806">
    <property type="entry name" value="Small_GTPase"/>
</dbReference>
<evidence type="ECO:0000256" key="14">
    <source>
        <dbReference type="SAM" id="MobiDB-lite"/>
    </source>
</evidence>
<comment type="caution">
    <text evidence="18">The sequence shown here is derived from an EMBL/GenBank/DDBJ whole genome shotgun (WGS) entry which is preliminary data.</text>
</comment>
<sequence length="990" mass="111315">MVGSQMSAQITQQFRSFSKICSSELMGDSQKNKEKGGYSQWRKEETKLLIDLLVDAIHRNWCDANGLINKFTVEQNFLHVLNEKLGCQKEHKHYLSRIKYLREKNTKTIWIFNAAILDLDGILTRKNKVWDENLKKHPTHKHLRYDSVEKYEDLQIIFGNGVATGGFAIGMGDSTDSRTFRVEDISQTRENINLHQSSDEVFELSSQQPSTECGMSAFPCTGSKDRAEKLHPRKRSRREADTNADKLKNDQDDSMIIVSNKILSVIQQREERQQREAEKREEKLKREVMFWDFPRSILIIKRLSLCVTSYVRKTTIDADVTKRTTFGSVTTGDFAKVMGCVIFFLMAAAAVDCPGSLKSVRIVVVGDKGTGKSSLIVAAATDSFPPNVPPVLPDTKLPFEFFPDGIPVTIVDTSSRPEDRNMVAEELKQADAVVLTYACDRPETLEGLTTYWLPELRRLEVKVPIIVAGCKLDFRDDNNQVSLEQVMSPIMQQFREIETCIECSALKQLQAQEVFYYAQKTVLHPTGPLFDQEAQALKPRCVRALKRIFILCDQDRDGALSEAELNDFQVKCFHAPLQPSEIEGVKRVVQEKLPEGVNERGLTVTGFLFLHALFIEKGRLETTWTVLRKFGYNNEIRLADELLPPSLFKRTPDQSVELTDVAIEFLKGVFMMFDDDEDNNLRPQEIEDLFSTAPESPWKDAPYDGAAEKTALGGLSVDAFLSLWSLMTILEPAKSVEYLIYIGFPGDPSSAIRLTRRRRLDRKKQQCERKVFQCFVFGPNNAGKSALLNCFLGRLYENQGSTTDERYAVNMVDDSGSAKKTLVMREIPDDGAKGLFSSKESLAACDIAVFVYDSSDESSWKRATELLVEVATHGEASGYEVPCLMVSAKDDLDSFPICIQESTRVTQDMGIEPPVSISSKLGDFNNLFRKIVAAAQHPHLSIPETEAGKSRKHYNRLINRSLMAVSIGAAAVVVGLAAYRVYAARKSASA</sequence>
<keyword evidence="10 15" id="KW-1133">Transmembrane helix</keyword>
<evidence type="ECO:0000313" key="18">
    <source>
        <dbReference type="EMBL" id="KAH0899929.1"/>
    </source>
</evidence>
<feature type="transmembrane region" description="Helical" evidence="15">
    <location>
        <begin position="962"/>
        <end position="982"/>
    </location>
</feature>
<dbReference type="SMART" id="SM00175">
    <property type="entry name" value="RAB"/>
    <property type="match status" value="1"/>
</dbReference>
<feature type="compositionally biased region" description="Basic and acidic residues" evidence="14">
    <location>
        <begin position="238"/>
        <end position="249"/>
    </location>
</feature>
<evidence type="ECO:0000256" key="12">
    <source>
        <dbReference type="ARBA" id="ARBA00023134"/>
    </source>
</evidence>
<evidence type="ECO:0000256" key="3">
    <source>
        <dbReference type="ARBA" id="ARBA00022692"/>
    </source>
</evidence>
<evidence type="ECO:0000256" key="4">
    <source>
        <dbReference type="ARBA" id="ARBA00022723"/>
    </source>
</evidence>
<dbReference type="InterPro" id="IPR018247">
    <property type="entry name" value="EF_Hand_1_Ca_BS"/>
</dbReference>
<evidence type="ECO:0008006" key="20">
    <source>
        <dbReference type="Google" id="ProtNLM"/>
    </source>
</evidence>
<evidence type="ECO:0000256" key="13">
    <source>
        <dbReference type="ARBA" id="ARBA00023136"/>
    </source>
</evidence>
<keyword evidence="4" id="KW-0479">Metal-binding</keyword>
<evidence type="ECO:0000256" key="8">
    <source>
        <dbReference type="ARBA" id="ARBA00022801"/>
    </source>
</evidence>
<organism evidence="18 19">
    <name type="scientific">Brassica napus</name>
    <name type="common">Rape</name>
    <dbReference type="NCBI Taxonomy" id="3708"/>
    <lineage>
        <taxon>Eukaryota</taxon>
        <taxon>Viridiplantae</taxon>
        <taxon>Streptophyta</taxon>
        <taxon>Embryophyta</taxon>
        <taxon>Tracheophyta</taxon>
        <taxon>Spermatophyta</taxon>
        <taxon>Magnoliopsida</taxon>
        <taxon>eudicotyledons</taxon>
        <taxon>Gunneridae</taxon>
        <taxon>Pentapetalae</taxon>
        <taxon>rosids</taxon>
        <taxon>malvids</taxon>
        <taxon>Brassicales</taxon>
        <taxon>Brassicaceae</taxon>
        <taxon>Brassiceae</taxon>
        <taxon>Brassica</taxon>
    </lineage>
</organism>
<keyword evidence="3 15" id="KW-0812">Transmembrane</keyword>
<evidence type="ECO:0000256" key="9">
    <source>
        <dbReference type="ARBA" id="ARBA00022837"/>
    </source>
</evidence>
<dbReference type="SMART" id="SM00174">
    <property type="entry name" value="RHO"/>
    <property type="match status" value="1"/>
</dbReference>
<feature type="domain" description="Miro" evidence="17">
    <location>
        <begin position="769"/>
        <end position="937"/>
    </location>
</feature>
<dbReference type="PROSITE" id="PS51423">
    <property type="entry name" value="MIRO"/>
    <property type="match status" value="2"/>
</dbReference>
<comment type="similarity">
    <text evidence="2">Belongs to the mitochondrial Rho GTPase family.</text>
</comment>
<dbReference type="CDD" id="cd01892">
    <property type="entry name" value="Miro2"/>
    <property type="match status" value="1"/>
</dbReference>
<evidence type="ECO:0000256" key="15">
    <source>
        <dbReference type="SAM" id="Phobius"/>
    </source>
</evidence>
<keyword evidence="5" id="KW-0677">Repeat</keyword>
<dbReference type="InterPro" id="IPR013567">
    <property type="entry name" value="EF_hand_assoc_2"/>
</dbReference>
<name>A0ABQ8B552_BRANA</name>
<evidence type="ECO:0000313" key="19">
    <source>
        <dbReference type="Proteomes" id="UP000824890"/>
    </source>
</evidence>
<dbReference type="Pfam" id="PF08355">
    <property type="entry name" value="EF_assoc_1"/>
    <property type="match status" value="1"/>
</dbReference>
<evidence type="ECO:0000259" key="17">
    <source>
        <dbReference type="PROSITE" id="PS51423"/>
    </source>
</evidence>
<comment type="subcellular location">
    <subcellularLocation>
        <location evidence="1">Mitochondrion outer membrane</location>
        <topology evidence="1">Single-pass type IV membrane protein</topology>
    </subcellularLocation>
</comment>
<feature type="domain" description="EF-hand" evidence="16">
    <location>
        <begin position="661"/>
        <end position="696"/>
    </location>
</feature>
<keyword evidence="7" id="KW-1000">Mitochondrion outer membrane</keyword>
<evidence type="ECO:0000256" key="2">
    <source>
        <dbReference type="ARBA" id="ARBA00007981"/>
    </source>
</evidence>
<dbReference type="Gene3D" id="1.10.238.10">
    <property type="entry name" value="EF-hand"/>
    <property type="match status" value="2"/>
</dbReference>